<organism evidence="8 9">
    <name type="scientific">Dissophora globulifera</name>
    <dbReference type="NCBI Taxonomy" id="979702"/>
    <lineage>
        <taxon>Eukaryota</taxon>
        <taxon>Fungi</taxon>
        <taxon>Fungi incertae sedis</taxon>
        <taxon>Mucoromycota</taxon>
        <taxon>Mortierellomycotina</taxon>
        <taxon>Mortierellomycetes</taxon>
        <taxon>Mortierellales</taxon>
        <taxon>Mortierellaceae</taxon>
        <taxon>Dissophora</taxon>
    </lineage>
</organism>
<dbReference type="Pfam" id="PF00431">
    <property type="entry name" value="CUB"/>
    <property type="match status" value="1"/>
</dbReference>
<evidence type="ECO:0000256" key="2">
    <source>
        <dbReference type="ARBA" id="ARBA00022737"/>
    </source>
</evidence>
<dbReference type="PANTHER" id="PTHR46376:SF1">
    <property type="entry name" value="LEUCINE-ZIPPER-LIKE TRANSCRIPTIONAL REGULATOR 1"/>
    <property type="match status" value="1"/>
</dbReference>
<dbReference type="InterPro" id="IPR035914">
    <property type="entry name" value="Sperma_CUB_dom_sf"/>
</dbReference>
<feature type="region of interest" description="Disordered" evidence="5">
    <location>
        <begin position="440"/>
        <end position="469"/>
    </location>
</feature>
<dbReference type="SUPFAM" id="SSF49854">
    <property type="entry name" value="Spermadhesin, CUB domain"/>
    <property type="match status" value="1"/>
</dbReference>
<dbReference type="Gene3D" id="2.120.10.80">
    <property type="entry name" value="Kelch-type beta propeller"/>
    <property type="match status" value="1"/>
</dbReference>
<dbReference type="SMART" id="SM00042">
    <property type="entry name" value="CUB"/>
    <property type="match status" value="1"/>
</dbReference>
<dbReference type="PANTHER" id="PTHR46376">
    <property type="entry name" value="LEUCINE-ZIPPER-LIKE TRANSCRIPTIONAL REGULATOR 1"/>
    <property type="match status" value="1"/>
</dbReference>
<reference evidence="8" key="1">
    <citation type="journal article" date="2020" name="Fungal Divers.">
        <title>Resolving the Mortierellaceae phylogeny through synthesis of multi-gene phylogenetics and phylogenomics.</title>
        <authorList>
            <person name="Vandepol N."/>
            <person name="Liber J."/>
            <person name="Desiro A."/>
            <person name="Na H."/>
            <person name="Kennedy M."/>
            <person name="Barry K."/>
            <person name="Grigoriev I.V."/>
            <person name="Miller A.N."/>
            <person name="O'Donnell K."/>
            <person name="Stajich J.E."/>
            <person name="Bonito G."/>
        </authorList>
    </citation>
    <scope>NUCLEOTIDE SEQUENCE</scope>
    <source>
        <strain evidence="8">REB-010B</strain>
    </source>
</reference>
<dbReference type="Proteomes" id="UP000738325">
    <property type="component" value="Unassembled WGS sequence"/>
</dbReference>
<evidence type="ECO:0000313" key="8">
    <source>
        <dbReference type="EMBL" id="KAG0326619.1"/>
    </source>
</evidence>
<evidence type="ECO:0000256" key="5">
    <source>
        <dbReference type="SAM" id="MobiDB-lite"/>
    </source>
</evidence>
<keyword evidence="6" id="KW-0812">Transmembrane</keyword>
<dbReference type="InterPro" id="IPR015915">
    <property type="entry name" value="Kelch-typ_b-propeller"/>
</dbReference>
<dbReference type="InterPro" id="IPR000859">
    <property type="entry name" value="CUB_dom"/>
</dbReference>
<evidence type="ECO:0000256" key="3">
    <source>
        <dbReference type="ARBA" id="ARBA00023157"/>
    </source>
</evidence>
<dbReference type="EMBL" id="JAAAIP010000078">
    <property type="protein sequence ID" value="KAG0326619.1"/>
    <property type="molecule type" value="Genomic_DNA"/>
</dbReference>
<feature type="region of interest" description="Disordered" evidence="5">
    <location>
        <begin position="1303"/>
        <end position="1324"/>
    </location>
</feature>
<evidence type="ECO:0000256" key="1">
    <source>
        <dbReference type="ARBA" id="ARBA00022441"/>
    </source>
</evidence>
<sequence length="1464" mass="162163">MWVARSEHERLDQDTDSLVDNWDALASEQEQMPQALSSDLEMRQEYQQQPTVAGGYSYDGYASPSVFHHDVKVASTNCNSDAPQTQGPAWNGSFSSNSEDGIYPALTRSCTWTLIATTSDAAGGPAPPDPSPTPSPTATVATPLIVALTFRSSIQLVCGIDYLTVYDGPDANSPVIAKLCGNFGIDYVPKLYSSGTMMTVVFSTQETSPGSFGFTADWFSICFKDFTPRSQHAMAYDSTKDMVYITGGTSSQSMFMWDLLTYTFATSKWAKITLTNTRSPDPRYGHFSFVYNSDLYIYGGISSYGGLADVWKYNGKQWTQQQPINPEQLPEGRNGPACVIITYNNVTQLVVFGGMTASGETTRDLNFYSISTAMWKKSDHQNSVGLAGATAVYHKATESIYLFGGMVNQTTRNVITYQYFIQQDLWYALAPRIDPFTNPPVAPFNASNPTGSDDTSDNDPDDSGTTNGVQSAVQQYLPPVMYDPVSGVWAPAALMDDDMVVIYGGMRPFGPGVNIRDPSCFVHKVVMFDLSCQNWTTYDVSDGTGAMRNRVNHTMVLRPPGATGGSKTAWTAYVFGGFDGWEHQDAFNFTLTVPTPAPADVNTCRALRWCGLYDDCQNCNPNYCSYVDGLCLFDTDKAKLSTTPAYLLGAATDIPKNGTLQDLLRQRPELKEQVLTSDTCPTRTSLDLSTPYRGQIQPGQEITYKTYIDSQDLDIRFEIQTNPSGELLFRSQNVWEGFMNMYWRADHGLTDNSWNGSSTTSSPIPEDVPSNDITADDGAVITLAGILNTTELLRRWNKYSGLDGSPSSSAVRQSTQTYIDFPAGDPRRFSGYYVYSLKNNNSVPITFTLTVNLLDHPVDSTTGKGSKFDLATLGYVMGGFIIGVLLLVLVIHQIRKKMHVHEMERRAAAELRMLEEEEEEEEEEQRRLTAAASALAASSALKDMKPMYRVVVGVSPWQRDEKRAGRQDGTMESVGLRQRHTRSDRTEVAMPAVPAPAVVARALSSGGRKGGKEESRRGAAIPRSQSETAMYHVDGDRRRSRIRSDFICDLGSLPLNPTGDRNSNNGNNGSSNEMRSSGTGRLLNYTEEEDQEQDYGKGVRNRSSSGKSLERRHSLQRGWSLKSLSRSTSLKRILDQSRITPEDEEGLTNSVWNDIMEEPFAGAAYVGAGISAVGPAASSRRVQNPARVQPISIEPLPFHGKIVPRTKRHYRRYQRFLSGQQRQENVNHRSTAMLPVPVRSATQRRSVVMPGESAARMQGVLWRAQRTASRMTLGSRAITSSDARSREQSVSIEMDHIVKSNSRYGQTTSANTMSPQDTEDEESGEYKEVKMRGRQVYEPGPLVAVNVLIVFPGDAKTRPVLRAGDGFGNDNDLDDDVDNLYHNTGSRNSNAAAANVSASTGGQSDVVLEEDQRLPPMAIGTVFVPDPVRWWAYKAWQRLDRRRWEREMQKHRQFREQFPEKTSY</sequence>
<keyword evidence="9" id="KW-1185">Reference proteome</keyword>
<keyword evidence="6" id="KW-1133">Transmembrane helix</keyword>
<evidence type="ECO:0000256" key="6">
    <source>
        <dbReference type="SAM" id="Phobius"/>
    </source>
</evidence>
<feature type="region of interest" description="Disordered" evidence="5">
    <location>
        <begin position="1003"/>
        <end position="1036"/>
    </location>
</feature>
<dbReference type="InterPro" id="IPR051568">
    <property type="entry name" value="LZTR1/Attractin"/>
</dbReference>
<dbReference type="SUPFAM" id="SSF117281">
    <property type="entry name" value="Kelch motif"/>
    <property type="match status" value="1"/>
</dbReference>
<feature type="region of interest" description="Disordered" evidence="5">
    <location>
        <begin position="1050"/>
        <end position="1115"/>
    </location>
</feature>
<dbReference type="GO" id="GO:0005794">
    <property type="term" value="C:Golgi apparatus"/>
    <property type="evidence" value="ECO:0007669"/>
    <property type="project" value="TreeGrafter"/>
</dbReference>
<proteinExistence type="predicted"/>
<keyword evidence="4" id="KW-0175">Coiled coil</keyword>
<keyword evidence="2" id="KW-0677">Repeat</keyword>
<evidence type="ECO:0000256" key="4">
    <source>
        <dbReference type="SAM" id="Coils"/>
    </source>
</evidence>
<dbReference type="CDD" id="cd00041">
    <property type="entry name" value="CUB"/>
    <property type="match status" value="1"/>
</dbReference>
<comment type="caution">
    <text evidence="8">The sequence shown here is derived from an EMBL/GenBank/DDBJ whole genome shotgun (WGS) entry which is preliminary data.</text>
</comment>
<name>A0A9P6UZ33_9FUNG</name>
<feature type="domain" description="CUB" evidence="7">
    <location>
        <begin position="78"/>
        <end position="221"/>
    </location>
</feature>
<keyword evidence="1" id="KW-0880">Kelch repeat</keyword>
<dbReference type="PROSITE" id="PS01180">
    <property type="entry name" value="CUB"/>
    <property type="match status" value="1"/>
</dbReference>
<feature type="compositionally biased region" description="Low complexity" evidence="5">
    <location>
        <begin position="1062"/>
        <end position="1072"/>
    </location>
</feature>
<keyword evidence="6" id="KW-0472">Membrane</keyword>
<dbReference type="Pfam" id="PF24981">
    <property type="entry name" value="Beta-prop_ATRN-LZTR1"/>
    <property type="match status" value="1"/>
</dbReference>
<dbReference type="OrthoDB" id="10251809at2759"/>
<feature type="coiled-coil region" evidence="4">
    <location>
        <begin position="900"/>
        <end position="934"/>
    </location>
</feature>
<gene>
    <name evidence="8" type="primary">MEGF8_2</name>
    <name evidence="8" type="ORF">BGZ99_009291</name>
</gene>
<feature type="region of interest" description="Disordered" evidence="5">
    <location>
        <begin position="960"/>
        <end position="988"/>
    </location>
</feature>
<protein>
    <submittedName>
        <fullName evidence="8">Multiple epidermal growth factor-like domains protein 8</fullName>
    </submittedName>
</protein>
<feature type="compositionally biased region" description="Polar residues" evidence="5">
    <location>
        <begin position="1303"/>
        <end position="1316"/>
    </location>
</feature>
<keyword evidence="3" id="KW-1015">Disulfide bond</keyword>
<evidence type="ECO:0000313" key="9">
    <source>
        <dbReference type="Proteomes" id="UP000738325"/>
    </source>
</evidence>
<dbReference type="Gene3D" id="2.60.120.290">
    <property type="entry name" value="Spermadhesin, CUB domain"/>
    <property type="match status" value="1"/>
</dbReference>
<dbReference type="InterPro" id="IPR056737">
    <property type="entry name" value="Beta-prop_ATRN-MKLN-like"/>
</dbReference>
<accession>A0A9P6UZ33</accession>
<evidence type="ECO:0000259" key="7">
    <source>
        <dbReference type="PROSITE" id="PS01180"/>
    </source>
</evidence>
<feature type="transmembrane region" description="Helical" evidence="6">
    <location>
        <begin position="870"/>
        <end position="891"/>
    </location>
</feature>